<evidence type="ECO:0000313" key="6">
    <source>
        <dbReference type="RefSeq" id="XP_033461601.1"/>
    </source>
</evidence>
<reference evidence="6" key="2">
    <citation type="submission" date="2020-04" db="EMBL/GenBank/DDBJ databases">
        <authorList>
            <consortium name="NCBI Genome Project"/>
        </authorList>
    </citation>
    <scope>NUCLEOTIDE SEQUENCE</scope>
    <source>
        <strain evidence="6">CBS 342.82</strain>
    </source>
</reference>
<reference evidence="6" key="1">
    <citation type="submission" date="2020-01" db="EMBL/GenBank/DDBJ databases">
        <authorList>
            <consortium name="DOE Joint Genome Institute"/>
            <person name="Haridas S."/>
            <person name="Albert R."/>
            <person name="Binder M."/>
            <person name="Bloem J."/>
            <person name="Labutti K."/>
            <person name="Salamov A."/>
            <person name="Andreopoulos B."/>
            <person name="Baker S.E."/>
            <person name="Barry K."/>
            <person name="Bills G."/>
            <person name="Bluhm B.H."/>
            <person name="Cannon C."/>
            <person name="Castanera R."/>
            <person name="Culley D.E."/>
            <person name="Daum C."/>
            <person name="Ezra D."/>
            <person name="Gonzalez J.B."/>
            <person name="Henrissat B."/>
            <person name="Kuo A."/>
            <person name="Liang C."/>
            <person name="Lipzen A."/>
            <person name="Lutzoni F."/>
            <person name="Magnuson J."/>
            <person name="Mondo S."/>
            <person name="Nolan M."/>
            <person name="Ohm R."/>
            <person name="Pangilinan J."/>
            <person name="Park H.-J."/>
            <person name="Ramirez L."/>
            <person name="Alfaro M."/>
            <person name="Sun H."/>
            <person name="Tritt A."/>
            <person name="Yoshinaga Y."/>
            <person name="Zwiers L.-H."/>
            <person name="Turgeon B.G."/>
            <person name="Goodwin S.B."/>
            <person name="Spatafora J.W."/>
            <person name="Crous P.W."/>
            <person name="Grigoriev I.V."/>
        </authorList>
    </citation>
    <scope>NUCLEOTIDE SEQUENCE</scope>
    <source>
        <strain evidence="6">CBS 342.82</strain>
    </source>
</reference>
<comment type="subunit">
    <text evidence="2">Monomer.</text>
</comment>
<dbReference type="SUPFAM" id="SSF51735">
    <property type="entry name" value="NAD(P)-binding Rossmann-fold domains"/>
    <property type="match status" value="1"/>
</dbReference>
<dbReference type="PANTHER" id="PTHR45348:SF2">
    <property type="entry name" value="ZINC-TYPE ALCOHOL DEHYDROGENASE-LIKE PROTEIN C2E1P3.01"/>
    <property type="match status" value="1"/>
</dbReference>
<name>A0A6J3M973_9PEZI</name>
<evidence type="ECO:0000259" key="4">
    <source>
        <dbReference type="SMART" id="SM00829"/>
    </source>
</evidence>
<evidence type="ECO:0000256" key="1">
    <source>
        <dbReference type="ARBA" id="ARBA00008072"/>
    </source>
</evidence>
<dbReference type="Gene3D" id="3.40.50.720">
    <property type="entry name" value="NAD(P)-binding Rossmann-like Domain"/>
    <property type="match status" value="1"/>
</dbReference>
<dbReference type="Pfam" id="PF00107">
    <property type="entry name" value="ADH_zinc_N"/>
    <property type="match status" value="1"/>
</dbReference>
<dbReference type="InterPro" id="IPR020843">
    <property type="entry name" value="ER"/>
</dbReference>
<dbReference type="InterPro" id="IPR036291">
    <property type="entry name" value="NAD(P)-bd_dom_sf"/>
</dbReference>
<dbReference type="Proteomes" id="UP000504637">
    <property type="component" value="Unplaced"/>
</dbReference>
<comment type="similarity">
    <text evidence="1">Belongs to the zinc-containing alcohol dehydrogenase family.</text>
</comment>
<evidence type="ECO:0000313" key="5">
    <source>
        <dbReference type="Proteomes" id="UP000504637"/>
    </source>
</evidence>
<evidence type="ECO:0000256" key="3">
    <source>
        <dbReference type="ARBA" id="ARBA00023002"/>
    </source>
</evidence>
<dbReference type="Pfam" id="PF08240">
    <property type="entry name" value="ADH_N"/>
    <property type="match status" value="1"/>
</dbReference>
<keyword evidence="5" id="KW-1185">Reference proteome</keyword>
<protein>
    <submittedName>
        <fullName evidence="6">Zinc binding dehydrogenase</fullName>
    </submittedName>
</protein>
<reference evidence="6" key="3">
    <citation type="submission" date="2025-08" db="UniProtKB">
        <authorList>
            <consortium name="RefSeq"/>
        </authorList>
    </citation>
    <scope>IDENTIFICATION</scope>
    <source>
        <strain evidence="6">CBS 342.82</strain>
    </source>
</reference>
<feature type="domain" description="Enoyl reductase (ER)" evidence="4">
    <location>
        <begin position="15"/>
        <end position="342"/>
    </location>
</feature>
<accession>A0A6J3M973</accession>
<dbReference type="GeneID" id="54365332"/>
<dbReference type="PANTHER" id="PTHR45348">
    <property type="entry name" value="HYPOTHETICAL OXIDOREDUCTASE (EUROFUNG)"/>
    <property type="match status" value="1"/>
</dbReference>
<dbReference type="InterPro" id="IPR047122">
    <property type="entry name" value="Trans-enoyl_RdTase-like"/>
</dbReference>
<gene>
    <name evidence="6" type="ORF">K489DRAFT_408930</name>
</gene>
<dbReference type="InterPro" id="IPR011032">
    <property type="entry name" value="GroES-like_sf"/>
</dbReference>
<dbReference type="InterPro" id="IPR013154">
    <property type="entry name" value="ADH-like_N"/>
</dbReference>
<dbReference type="SUPFAM" id="SSF50129">
    <property type="entry name" value="GroES-like"/>
    <property type="match status" value="1"/>
</dbReference>
<proteinExistence type="inferred from homology"/>
<dbReference type="AlphaFoldDB" id="A0A6J3M973"/>
<evidence type="ECO:0000256" key="2">
    <source>
        <dbReference type="ARBA" id="ARBA00011245"/>
    </source>
</evidence>
<dbReference type="RefSeq" id="XP_033461601.1">
    <property type="nucleotide sequence ID" value="XM_033607533.1"/>
</dbReference>
<keyword evidence="3" id="KW-0560">Oxidoreductase</keyword>
<dbReference type="SMART" id="SM00829">
    <property type="entry name" value="PKS_ER"/>
    <property type="match status" value="1"/>
</dbReference>
<dbReference type="InterPro" id="IPR013149">
    <property type="entry name" value="ADH-like_C"/>
</dbReference>
<dbReference type="CDD" id="cd08249">
    <property type="entry name" value="enoyl_reductase_like"/>
    <property type="match status" value="1"/>
</dbReference>
<dbReference type="GO" id="GO:0016651">
    <property type="term" value="F:oxidoreductase activity, acting on NAD(P)H"/>
    <property type="evidence" value="ECO:0007669"/>
    <property type="project" value="InterPro"/>
</dbReference>
<dbReference type="OrthoDB" id="10257049at2759"/>
<organism evidence="6">
    <name type="scientific">Dissoconium aciculare CBS 342.82</name>
    <dbReference type="NCBI Taxonomy" id="1314786"/>
    <lineage>
        <taxon>Eukaryota</taxon>
        <taxon>Fungi</taxon>
        <taxon>Dikarya</taxon>
        <taxon>Ascomycota</taxon>
        <taxon>Pezizomycotina</taxon>
        <taxon>Dothideomycetes</taxon>
        <taxon>Dothideomycetidae</taxon>
        <taxon>Mycosphaerellales</taxon>
        <taxon>Dissoconiaceae</taxon>
        <taxon>Dissoconium</taxon>
    </lineage>
</organism>
<sequence length="344" mass="36147">MASSHPAAILAGKGGPFVAEPRPTPTPGPLEMLIEVKVVALNPVDYYQRDFGMMVPTYPAVIGSDVAGIVAAVGSEVHTSLAVGSRVLAFASAFFQNGSPDHGAFQKLTLAPWEGVIAIPDDLSFESAAMLPLAAYTALTAWVAVDIPLETRYNPSDNQAVLIWGASSSVGSVSVQSAKAMGFTIYATASAQHHDYIKQLGADAVFDYKSPGVVTQIVNKVKSDGVRLHTAHAVVDGALQPILDVLKHVKGDAAAKVTHSPLLPENHPTLDDTMIVFNQPDMDSAARNKHLYKIFHEWVAPGLRSGAVVPSPRLQIEAGGLAGINAALEKLKAGVSATKIVVPI</sequence>
<dbReference type="Gene3D" id="3.90.180.10">
    <property type="entry name" value="Medium-chain alcohol dehydrogenases, catalytic domain"/>
    <property type="match status" value="1"/>
</dbReference>